<dbReference type="EMBL" id="SUYC01000027">
    <property type="protein sequence ID" value="MBE6272174.1"/>
    <property type="molecule type" value="Genomic_DNA"/>
</dbReference>
<dbReference type="Proteomes" id="UP000806522">
    <property type="component" value="Unassembled WGS sequence"/>
</dbReference>
<evidence type="ECO:0000313" key="4">
    <source>
        <dbReference type="Proteomes" id="UP000806522"/>
    </source>
</evidence>
<comment type="caution">
    <text evidence="3">The sequence shown here is derived from an EMBL/GenBank/DDBJ whole genome shotgun (WGS) entry which is preliminary data.</text>
</comment>
<name>A0A9D5P3L9_XYLRU</name>
<feature type="domain" description="Bacterial Ig-like" evidence="2">
    <location>
        <begin position="51"/>
        <end position="145"/>
    </location>
</feature>
<reference evidence="3" key="1">
    <citation type="submission" date="2019-04" db="EMBL/GenBank/DDBJ databases">
        <title>Evolution of Biomass-Degrading Anaerobic Consortia Revealed by Metagenomics.</title>
        <authorList>
            <person name="Peng X."/>
        </authorList>
    </citation>
    <scope>NUCLEOTIDE SEQUENCE</scope>
    <source>
        <strain evidence="3">SIG140</strain>
    </source>
</reference>
<gene>
    <name evidence="3" type="ORF">E7101_14715</name>
</gene>
<protein>
    <recommendedName>
        <fullName evidence="2">Bacterial Ig-like domain-containing protein</fullName>
    </recommendedName>
</protein>
<proteinExistence type="predicted"/>
<evidence type="ECO:0000313" key="3">
    <source>
        <dbReference type="EMBL" id="MBE6272174.1"/>
    </source>
</evidence>
<feature type="chain" id="PRO_5039469083" description="Bacterial Ig-like domain-containing protein" evidence="1">
    <location>
        <begin position="24"/>
        <end position="159"/>
    </location>
</feature>
<dbReference type="AlphaFoldDB" id="A0A9D5P3L9"/>
<keyword evidence="1" id="KW-0732">Signal</keyword>
<dbReference type="PROSITE" id="PS51257">
    <property type="entry name" value="PROKAR_LIPOPROTEIN"/>
    <property type="match status" value="1"/>
</dbReference>
<organism evidence="3 4">
    <name type="scientific">Xylanibacter ruminicola</name>
    <name type="common">Prevotella ruminicola</name>
    <dbReference type="NCBI Taxonomy" id="839"/>
    <lineage>
        <taxon>Bacteria</taxon>
        <taxon>Pseudomonadati</taxon>
        <taxon>Bacteroidota</taxon>
        <taxon>Bacteroidia</taxon>
        <taxon>Bacteroidales</taxon>
        <taxon>Prevotellaceae</taxon>
        <taxon>Xylanibacter</taxon>
    </lineage>
</organism>
<evidence type="ECO:0000256" key="1">
    <source>
        <dbReference type="SAM" id="SignalP"/>
    </source>
</evidence>
<feature type="signal peptide" evidence="1">
    <location>
        <begin position="1"/>
        <end position="23"/>
    </location>
</feature>
<dbReference type="InterPro" id="IPR046878">
    <property type="entry name" value="Big_14"/>
</dbReference>
<dbReference type="Pfam" id="PF20251">
    <property type="entry name" value="Big_14"/>
    <property type="match status" value="1"/>
</dbReference>
<evidence type="ECO:0000259" key="2">
    <source>
        <dbReference type="Pfam" id="PF20251"/>
    </source>
</evidence>
<sequence>MNQTKLLFLLIATLAFVSCRPTARQTVADAEQPTDSTETVTSADTLRLVIIDKSISRSDSVVQARIINPNDYDVSYGQEYAIERETDGHWQQVPFPKNFGFASVLSTIAAHGSATVYGHIGLLHLTPGHYRLTKQIDGRTLSDDFYITGNITFPTPVYR</sequence>
<accession>A0A9D5P3L9</accession>